<dbReference type="EMBL" id="JYJG01000223">
    <property type="protein sequence ID" value="KJK45097.1"/>
    <property type="molecule type" value="Genomic_DNA"/>
</dbReference>
<comment type="caution">
    <text evidence="1">The sequence shown here is derived from an EMBL/GenBank/DDBJ whole genome shotgun (WGS) entry which is preliminary data.</text>
</comment>
<organism evidence="1 2">
    <name type="scientific">Lentzea aerocolonigenes</name>
    <name type="common">Lechevalieria aerocolonigenes</name>
    <name type="synonym">Saccharothrix aerocolonigenes</name>
    <dbReference type="NCBI Taxonomy" id="68170"/>
    <lineage>
        <taxon>Bacteria</taxon>
        <taxon>Bacillati</taxon>
        <taxon>Actinomycetota</taxon>
        <taxon>Actinomycetes</taxon>
        <taxon>Pseudonocardiales</taxon>
        <taxon>Pseudonocardiaceae</taxon>
        <taxon>Lentzea</taxon>
    </lineage>
</organism>
<gene>
    <name evidence="1" type="ORF">UK23_27110</name>
</gene>
<proteinExistence type="predicted"/>
<protein>
    <recommendedName>
        <fullName evidence="3">Glycosyltransferase</fullName>
    </recommendedName>
</protein>
<dbReference type="AlphaFoldDB" id="A0A0F0GSW6"/>
<evidence type="ECO:0008006" key="3">
    <source>
        <dbReference type="Google" id="ProtNLM"/>
    </source>
</evidence>
<reference evidence="1 2" key="1">
    <citation type="submission" date="2015-02" db="EMBL/GenBank/DDBJ databases">
        <authorList>
            <person name="Ju K.-S."/>
            <person name="Doroghazi J.R."/>
            <person name="Metcalf W."/>
        </authorList>
    </citation>
    <scope>NUCLEOTIDE SEQUENCE [LARGE SCALE GENOMIC DNA]</scope>
    <source>
        <strain evidence="1 2">NRRL B-16140</strain>
    </source>
</reference>
<evidence type="ECO:0000313" key="1">
    <source>
        <dbReference type="EMBL" id="KJK45097.1"/>
    </source>
</evidence>
<sequence length="408" mass="44065">MFVLLLVSAAALVPWRLRPVTAVEQFGAFTAYRSSLATMPAADRHKITQAPEGPASCFDGVVVPSARGAHHLSAAAITARNAGSCLVVLTSGRTDAAEAGTLLAGIGLARHEYLVLPFENFSRAAILPMRTSGHPLANTTGDLSQKRNAGLIIACILGWRSVLFVDDDVQPISRADLKDAAALLAGTDRGGVPRRLVGWAINEFRDFSAVGHARTHGTDARVSFAGGGAMAISCDPLPPFFPPVYNEDMLLWLEMLRHDPAAACVVGTTTQQEYDPYRDPQRAAAQEFGEVLVEGLLRTPRLSEVVSPGFWRSLLDERRAMLRELSAGLVERGVSDAARVVQVALDTHTGDWPDLLARFVADWGRDLELWRDALSSLPRTNQLGQAAVVLARLLGQRTRPDLDQAPDR</sequence>
<evidence type="ECO:0000313" key="2">
    <source>
        <dbReference type="Proteomes" id="UP000033393"/>
    </source>
</evidence>
<accession>A0A0F0GSW6</accession>
<keyword evidence="2" id="KW-1185">Reference proteome</keyword>
<dbReference type="Proteomes" id="UP000033393">
    <property type="component" value="Unassembled WGS sequence"/>
</dbReference>
<name>A0A0F0GSW6_LENAE</name>
<dbReference type="PATRIC" id="fig|68170.10.peg.6986"/>